<dbReference type="Pfam" id="PF13416">
    <property type="entry name" value="SBP_bac_8"/>
    <property type="match status" value="1"/>
</dbReference>
<dbReference type="PIRSF" id="PIRSF029172">
    <property type="entry name" value="UCP029172_ABC_sbc_YnjB"/>
    <property type="match status" value="1"/>
</dbReference>
<dbReference type="Gene3D" id="3.40.190.10">
    <property type="entry name" value="Periplasmic binding protein-like II"/>
    <property type="match status" value="2"/>
</dbReference>
<dbReference type="InterPro" id="IPR006059">
    <property type="entry name" value="SBP"/>
</dbReference>
<proteinExistence type="predicted"/>
<sequence>MKSRACSGPTGGRRMKTLLASLAMTAALALPALADPDPTDWAVVTAEAQGQTVYWNAWGGSEPVNAFIGWIGEKAAEQGVTLEHVKLSDTAEAVSRVLAEKSAGKDEGGGIDLIWINGENFAAMKDQQLLFGPWAEALPNRQLTNPSNAALTSDFTVPTEGMESPWGLAQLVFFHDSARLSEPPRSMPTLLAWTQANPGRFSYPQPPDFMGSTFLKQALIELSPDMIALEGPVEDADYEATTAPLWAFLDALTPNLWRQGKAYPQNAARMIQLMADNEIDIAFEFNPNAASNAIANGELPDTVRSYVHEGGTLGNASFVAIPFNANAKAGAMVVADILLSPEAQARMADPAMLGFGSVLDFDKLEAADVQRFDAIDYGPAAIAFDEIGAPLPEPHPSWMEKLEEDWAQRYGVAE</sequence>
<dbReference type="STRING" id="282683.SAMN04488105_10173"/>
<dbReference type="SUPFAM" id="SSF53850">
    <property type="entry name" value="Periplasmic binding protein-like II"/>
    <property type="match status" value="1"/>
</dbReference>
<organism evidence="2 3">
    <name type="scientific">Salipiger thiooxidans</name>
    <dbReference type="NCBI Taxonomy" id="282683"/>
    <lineage>
        <taxon>Bacteria</taxon>
        <taxon>Pseudomonadati</taxon>
        <taxon>Pseudomonadota</taxon>
        <taxon>Alphaproteobacteria</taxon>
        <taxon>Rhodobacterales</taxon>
        <taxon>Roseobacteraceae</taxon>
        <taxon>Salipiger</taxon>
    </lineage>
</organism>
<evidence type="ECO:0000313" key="2">
    <source>
        <dbReference type="EMBL" id="SDE12692.1"/>
    </source>
</evidence>
<dbReference type="NCBIfam" id="NF008633">
    <property type="entry name" value="PRK11622.1"/>
    <property type="match status" value="1"/>
</dbReference>
<feature type="chain" id="PRO_5011614617" evidence="1">
    <location>
        <begin position="35"/>
        <end position="414"/>
    </location>
</feature>
<dbReference type="AlphaFoldDB" id="A0A1G7AD00"/>
<dbReference type="InterPro" id="IPR027020">
    <property type="entry name" value="YnjB"/>
</dbReference>
<dbReference type="Proteomes" id="UP000198994">
    <property type="component" value="Unassembled WGS sequence"/>
</dbReference>
<evidence type="ECO:0000313" key="3">
    <source>
        <dbReference type="Proteomes" id="UP000198994"/>
    </source>
</evidence>
<name>A0A1G7AD00_9RHOB</name>
<keyword evidence="3" id="KW-1185">Reference proteome</keyword>
<gene>
    <name evidence="2" type="ORF">SAMN04488105_10173</name>
</gene>
<dbReference type="PANTHER" id="PTHR42779">
    <property type="entry name" value="PROTEIN YNJB"/>
    <property type="match status" value="1"/>
</dbReference>
<accession>A0A1G7AD00</accession>
<keyword evidence="1" id="KW-0732">Signal</keyword>
<dbReference type="EMBL" id="FNAV01000001">
    <property type="protein sequence ID" value="SDE12692.1"/>
    <property type="molecule type" value="Genomic_DNA"/>
</dbReference>
<evidence type="ECO:0000256" key="1">
    <source>
        <dbReference type="SAM" id="SignalP"/>
    </source>
</evidence>
<dbReference type="PANTHER" id="PTHR42779:SF1">
    <property type="entry name" value="PROTEIN YNJB"/>
    <property type="match status" value="1"/>
</dbReference>
<feature type="signal peptide" evidence="1">
    <location>
        <begin position="1"/>
        <end position="34"/>
    </location>
</feature>
<protein>
    <submittedName>
        <fullName evidence="2">Putative thiamine transport system substrate-binding protein</fullName>
    </submittedName>
</protein>
<reference evidence="3" key="1">
    <citation type="submission" date="2016-10" db="EMBL/GenBank/DDBJ databases">
        <authorList>
            <person name="Varghese N."/>
            <person name="Submissions S."/>
        </authorList>
    </citation>
    <scope>NUCLEOTIDE SEQUENCE [LARGE SCALE GENOMIC DNA]</scope>
    <source>
        <strain evidence="3">DSM 10146</strain>
    </source>
</reference>